<dbReference type="AlphaFoldDB" id="A0A1E3A3C7"/>
<gene>
    <name evidence="2" type="ORF">BEI61_04032</name>
</gene>
<keyword evidence="2" id="KW-0238">DNA-binding</keyword>
<proteinExistence type="predicted"/>
<protein>
    <submittedName>
        <fullName evidence="2">LytTr DNA-binding domain protein</fullName>
    </submittedName>
</protein>
<dbReference type="Pfam" id="PF04397">
    <property type="entry name" value="LytTR"/>
    <property type="match status" value="1"/>
</dbReference>
<dbReference type="GO" id="GO:0003677">
    <property type="term" value="F:DNA binding"/>
    <property type="evidence" value="ECO:0007669"/>
    <property type="project" value="UniProtKB-KW"/>
</dbReference>
<evidence type="ECO:0000313" key="2">
    <source>
        <dbReference type="EMBL" id="ODM03238.1"/>
    </source>
</evidence>
<evidence type="ECO:0000313" key="3">
    <source>
        <dbReference type="Proteomes" id="UP000094067"/>
    </source>
</evidence>
<feature type="domain" description="HTH LytTR-type" evidence="1">
    <location>
        <begin position="2"/>
        <end position="82"/>
    </location>
</feature>
<dbReference type="EMBL" id="MCGH01000003">
    <property type="protein sequence ID" value="ODM03238.1"/>
    <property type="molecule type" value="Genomic_DNA"/>
</dbReference>
<organism evidence="2 3">
    <name type="scientific">Eisenbergiella tayi</name>
    <dbReference type="NCBI Taxonomy" id="1432052"/>
    <lineage>
        <taxon>Bacteria</taxon>
        <taxon>Bacillati</taxon>
        <taxon>Bacillota</taxon>
        <taxon>Clostridia</taxon>
        <taxon>Lachnospirales</taxon>
        <taxon>Lachnospiraceae</taxon>
        <taxon>Eisenbergiella</taxon>
    </lineage>
</organism>
<dbReference type="RefSeq" id="WP_069153768.1">
    <property type="nucleotide sequence ID" value="NZ_MCGH01000003.1"/>
</dbReference>
<accession>A0A1E3A3C7</accession>
<dbReference type="Gene3D" id="2.40.50.1020">
    <property type="entry name" value="LytTr DNA-binding domain"/>
    <property type="match status" value="1"/>
</dbReference>
<sequence>MNNIVYVYRTFFKSVYVYQDGSETHSRESLPAIFKTLNSKTFVKSGRYIINIECIHKVRKKEITLNNGVLLKLSKKNFDTVRWAVHRYYHDRLH</sequence>
<comment type="caution">
    <text evidence="2">The sequence shown here is derived from an EMBL/GenBank/DDBJ whole genome shotgun (WGS) entry which is preliminary data.</text>
</comment>
<name>A0A1E3A3C7_9FIRM</name>
<dbReference type="Proteomes" id="UP000094067">
    <property type="component" value="Unassembled WGS sequence"/>
</dbReference>
<evidence type="ECO:0000259" key="1">
    <source>
        <dbReference type="Pfam" id="PF04397"/>
    </source>
</evidence>
<reference evidence="2 3" key="1">
    <citation type="submission" date="2016-07" db="EMBL/GenBank/DDBJ databases">
        <title>Characterization of isolates of Eisenbergiella tayi derived from blood cultures, using whole genome sequencing.</title>
        <authorList>
            <person name="Burdz T."/>
            <person name="Wiebe D."/>
            <person name="Huynh C."/>
            <person name="Bernard K."/>
        </authorList>
    </citation>
    <scope>NUCLEOTIDE SEQUENCE [LARGE SCALE GENOMIC DNA]</scope>
    <source>
        <strain evidence="2 3">NML 110608</strain>
    </source>
</reference>
<dbReference type="InterPro" id="IPR007492">
    <property type="entry name" value="LytTR_DNA-bd_dom"/>
</dbReference>